<evidence type="ECO:0000313" key="2">
    <source>
        <dbReference type="Proteomes" id="UP000018296"/>
    </source>
</evidence>
<organism evidence="1 2">
    <name type="scientific">Sporolactobacillus laevolacticus DSM 442</name>
    <dbReference type="NCBI Taxonomy" id="1395513"/>
    <lineage>
        <taxon>Bacteria</taxon>
        <taxon>Bacillati</taxon>
        <taxon>Bacillota</taxon>
        <taxon>Bacilli</taxon>
        <taxon>Bacillales</taxon>
        <taxon>Sporolactobacillaceae</taxon>
        <taxon>Sporolactobacillus</taxon>
    </lineage>
</organism>
<accession>V6J021</accession>
<sequence length="39" mass="4636">MITKIIRKYDPFIKNMKILFEEELGGADSRFFFIAIEPN</sequence>
<protein>
    <submittedName>
        <fullName evidence="1">Uncharacterized protein</fullName>
    </submittedName>
</protein>
<dbReference type="PATRIC" id="fig|1395513.3.peg.1452"/>
<dbReference type="AlphaFoldDB" id="V6J021"/>
<proteinExistence type="predicted"/>
<dbReference type="Proteomes" id="UP000018296">
    <property type="component" value="Unassembled WGS sequence"/>
</dbReference>
<keyword evidence="2" id="KW-1185">Reference proteome</keyword>
<comment type="caution">
    <text evidence="1">The sequence shown here is derived from an EMBL/GenBank/DDBJ whole genome shotgun (WGS) entry which is preliminary data.</text>
</comment>
<dbReference type="EMBL" id="AWTC01000005">
    <property type="protein sequence ID" value="EST12491.1"/>
    <property type="molecule type" value="Genomic_DNA"/>
</dbReference>
<dbReference type="STRING" id="1395513.P343_07150"/>
<reference evidence="1 2" key="1">
    <citation type="journal article" date="2013" name="Genome Announc.">
        <title>Genome Sequence of Sporolactobacillus laevolacticus DSM442, an Efficient Polymer-Grade D-Lactate Producer from Agricultural Waste Cottonseed as a Nitrogen Source.</title>
        <authorList>
            <person name="Wang H."/>
            <person name="Wang L."/>
            <person name="Ju J."/>
            <person name="Yu B."/>
            <person name="Ma Y."/>
        </authorList>
    </citation>
    <scope>NUCLEOTIDE SEQUENCE [LARGE SCALE GENOMIC DNA]</scope>
    <source>
        <strain evidence="1 2">DSM 442</strain>
    </source>
</reference>
<gene>
    <name evidence="1" type="ORF">P343_07150</name>
</gene>
<name>V6J021_9BACL</name>
<evidence type="ECO:0000313" key="1">
    <source>
        <dbReference type="EMBL" id="EST12491.1"/>
    </source>
</evidence>